<proteinExistence type="predicted"/>
<dbReference type="GO" id="GO:0004386">
    <property type="term" value="F:helicase activity"/>
    <property type="evidence" value="ECO:0007669"/>
    <property type="project" value="UniProtKB-KW"/>
</dbReference>
<evidence type="ECO:0000313" key="5">
    <source>
        <dbReference type="EMBL" id="NHC33650.1"/>
    </source>
</evidence>
<dbReference type="RefSeq" id="WP_039715180.1">
    <property type="nucleotide sequence ID" value="NZ_JTJC03000001.1"/>
</dbReference>
<organism evidence="5 6">
    <name type="scientific">Scytonema millei VB511283</name>
    <dbReference type="NCBI Taxonomy" id="1245923"/>
    <lineage>
        <taxon>Bacteria</taxon>
        <taxon>Bacillati</taxon>
        <taxon>Cyanobacteriota</taxon>
        <taxon>Cyanophyceae</taxon>
        <taxon>Nostocales</taxon>
        <taxon>Scytonemataceae</taxon>
        <taxon>Scytonema</taxon>
    </lineage>
</organism>
<evidence type="ECO:0000256" key="3">
    <source>
        <dbReference type="ARBA" id="ARBA00023204"/>
    </source>
</evidence>
<keyword evidence="3" id="KW-0234">DNA repair</keyword>
<dbReference type="EMBL" id="JTJC03000001">
    <property type="protein sequence ID" value="NHC33650.1"/>
    <property type="molecule type" value="Genomic_DNA"/>
</dbReference>
<dbReference type="Pfam" id="PF12705">
    <property type="entry name" value="PDDEXK_1"/>
    <property type="match status" value="1"/>
</dbReference>
<evidence type="ECO:0000256" key="1">
    <source>
        <dbReference type="ARBA" id="ARBA00022763"/>
    </source>
</evidence>
<protein>
    <submittedName>
        <fullName evidence="5">PD-(D/E)XK nuclease family protein</fullName>
    </submittedName>
</protein>
<dbReference type="InterPro" id="IPR011604">
    <property type="entry name" value="PDDEXK-like_dom_sf"/>
</dbReference>
<accession>A0A9X5E1G1</accession>
<feature type="domain" description="PD-(D/E)XK endonuclease-like" evidence="4">
    <location>
        <begin position="124"/>
        <end position="264"/>
    </location>
</feature>
<keyword evidence="2" id="KW-0067">ATP-binding</keyword>
<keyword evidence="1" id="KW-0227">DNA damage</keyword>
<dbReference type="AlphaFoldDB" id="A0A9X5E1G1"/>
<dbReference type="Proteomes" id="UP000031532">
    <property type="component" value="Unassembled WGS sequence"/>
</dbReference>
<keyword evidence="6" id="KW-1185">Reference proteome</keyword>
<sequence length="272" mass="31362">MPKIWEFASYNLLSLFSPAVGLEHLHCDMKRGFTKARKWEPQVTELLQRDNIHQRIGILAQRGIYEFYQTSLIASEKNAIAQISEVLQLSQEIDSVRTKVIEILENYQNNPFLAGKEIIKLSRGDEGFPEPIVIQQGNNTFNLYAAMDCVLQEEDGTLHIVDFKTGKSDFDRRQAYIYLLAASYIYPQQKAVASFYNLENCQQSERITASSSILKSFQIELSSLSQRHQKDLYRYRQQFDDFHRIYPPNPGISCRYCTFNSICKFAISEAAA</sequence>
<name>A0A9X5E1G1_9CYAN</name>
<dbReference type="GO" id="GO:0006281">
    <property type="term" value="P:DNA repair"/>
    <property type="evidence" value="ECO:0007669"/>
    <property type="project" value="UniProtKB-KW"/>
</dbReference>
<evidence type="ECO:0000256" key="2">
    <source>
        <dbReference type="ARBA" id="ARBA00022806"/>
    </source>
</evidence>
<evidence type="ECO:0000259" key="4">
    <source>
        <dbReference type="Pfam" id="PF12705"/>
    </source>
</evidence>
<reference evidence="5 6" key="1">
    <citation type="journal article" date="2015" name="Genome Announc.">
        <title>Draft Genome Sequence of the Terrestrial Cyanobacterium Scytonema millei VB511283, Isolated from Eastern India.</title>
        <authorList>
            <person name="Sen D."/>
            <person name="Chandrababunaidu M.M."/>
            <person name="Singh D."/>
            <person name="Sanghi N."/>
            <person name="Ghorai A."/>
            <person name="Mishra G.P."/>
            <person name="Madduluri M."/>
            <person name="Adhikary S.P."/>
            <person name="Tripathy S."/>
        </authorList>
    </citation>
    <scope>NUCLEOTIDE SEQUENCE [LARGE SCALE GENOMIC DNA]</scope>
    <source>
        <strain evidence="5 6">VB511283</strain>
    </source>
</reference>
<evidence type="ECO:0000313" key="6">
    <source>
        <dbReference type="Proteomes" id="UP000031532"/>
    </source>
</evidence>
<dbReference type="InterPro" id="IPR038726">
    <property type="entry name" value="PDDEXK_AddAB-type"/>
</dbReference>
<dbReference type="OrthoDB" id="453958at2"/>
<dbReference type="Gene3D" id="3.90.320.10">
    <property type="match status" value="1"/>
</dbReference>
<gene>
    <name evidence="5" type="ORF">QH73_0003060</name>
</gene>
<keyword evidence="2" id="KW-0347">Helicase</keyword>
<keyword evidence="2" id="KW-0547">Nucleotide-binding</keyword>
<comment type="caution">
    <text evidence="5">The sequence shown here is derived from an EMBL/GenBank/DDBJ whole genome shotgun (WGS) entry which is preliminary data.</text>
</comment>
<keyword evidence="2" id="KW-0378">Hydrolase</keyword>